<comment type="caution">
    <text evidence="3">The sequence shown here is derived from an EMBL/GenBank/DDBJ whole genome shotgun (WGS) entry which is preliminary data.</text>
</comment>
<dbReference type="AlphaFoldDB" id="A0A5J5EK57"/>
<dbReference type="EMBL" id="VXIS01000255">
    <property type="protein sequence ID" value="KAA8895601.1"/>
    <property type="molecule type" value="Genomic_DNA"/>
</dbReference>
<evidence type="ECO:0000313" key="4">
    <source>
        <dbReference type="Proteomes" id="UP000326924"/>
    </source>
</evidence>
<keyword evidence="2" id="KW-0812">Transmembrane</keyword>
<feature type="region of interest" description="Disordered" evidence="1">
    <location>
        <begin position="167"/>
        <end position="200"/>
    </location>
</feature>
<name>A0A5J5EK57_9PEZI</name>
<evidence type="ECO:0000256" key="2">
    <source>
        <dbReference type="SAM" id="Phobius"/>
    </source>
</evidence>
<feature type="compositionally biased region" description="Basic residues" evidence="1">
    <location>
        <begin position="167"/>
        <end position="178"/>
    </location>
</feature>
<organism evidence="3 4">
    <name type="scientific">Sphaerosporella brunnea</name>
    <dbReference type="NCBI Taxonomy" id="1250544"/>
    <lineage>
        <taxon>Eukaryota</taxon>
        <taxon>Fungi</taxon>
        <taxon>Dikarya</taxon>
        <taxon>Ascomycota</taxon>
        <taxon>Pezizomycotina</taxon>
        <taxon>Pezizomycetes</taxon>
        <taxon>Pezizales</taxon>
        <taxon>Pyronemataceae</taxon>
        <taxon>Sphaerosporella</taxon>
    </lineage>
</organism>
<sequence length="200" mass="22065">MLFASWYPYFDAPPPPSLTAKKLHSENCLASPLLLRCCYLLLILHASSFVARSPDRSECSPRPPPPLPHSFGRSLTRITPVASPSLFQYFVFIFFRAPPPPPPPPHEQLLLQCFLSQPCFRFSAPPLPIAVVLLLLVTKLPLISIATCLVVLPLILKVNHAQLLTRKKKKTQKKKKKPLTVSDVGSGGRALPSPFPASCV</sequence>
<keyword evidence="2" id="KW-1133">Transmembrane helix</keyword>
<dbReference type="Proteomes" id="UP000326924">
    <property type="component" value="Unassembled WGS sequence"/>
</dbReference>
<evidence type="ECO:0000256" key="1">
    <source>
        <dbReference type="SAM" id="MobiDB-lite"/>
    </source>
</evidence>
<feature type="transmembrane region" description="Helical" evidence="2">
    <location>
        <begin position="129"/>
        <end position="156"/>
    </location>
</feature>
<reference evidence="3 4" key="1">
    <citation type="submission" date="2019-09" db="EMBL/GenBank/DDBJ databases">
        <title>Draft genome of the ectomycorrhizal ascomycete Sphaerosporella brunnea.</title>
        <authorList>
            <consortium name="DOE Joint Genome Institute"/>
            <person name="Benucci G.M."/>
            <person name="Marozzi G."/>
            <person name="Antonielli L."/>
            <person name="Sanchez S."/>
            <person name="Marco P."/>
            <person name="Wang X."/>
            <person name="Falini L.B."/>
            <person name="Barry K."/>
            <person name="Haridas S."/>
            <person name="Lipzen A."/>
            <person name="Labutti K."/>
            <person name="Grigoriev I.V."/>
            <person name="Murat C."/>
            <person name="Martin F."/>
            <person name="Albertini E."/>
            <person name="Donnini D."/>
            <person name="Bonito G."/>
        </authorList>
    </citation>
    <scope>NUCLEOTIDE SEQUENCE [LARGE SCALE GENOMIC DNA]</scope>
    <source>
        <strain evidence="3 4">Sb_GMNB300</strain>
    </source>
</reference>
<gene>
    <name evidence="3" type="ORF">FN846DRAFT_329866</name>
</gene>
<keyword evidence="2" id="KW-0472">Membrane</keyword>
<keyword evidence="4" id="KW-1185">Reference proteome</keyword>
<protein>
    <submittedName>
        <fullName evidence="3">Uncharacterized protein</fullName>
    </submittedName>
</protein>
<proteinExistence type="predicted"/>
<evidence type="ECO:0000313" key="3">
    <source>
        <dbReference type="EMBL" id="KAA8895601.1"/>
    </source>
</evidence>
<dbReference type="InParanoid" id="A0A5J5EK57"/>
<accession>A0A5J5EK57</accession>